<dbReference type="EMBL" id="UINC01095051">
    <property type="protein sequence ID" value="SVC50824.1"/>
    <property type="molecule type" value="Genomic_DNA"/>
</dbReference>
<evidence type="ECO:0008006" key="2">
    <source>
        <dbReference type="Google" id="ProtNLM"/>
    </source>
</evidence>
<sequence length="116" mass="12460">MKKLISAAFLALLIACASEPIIDQKGVDPEQYAIDLSECEQYADQVNTPRQAITRGVVSSVFGSLLGAVIGDQRDSKKLAGGAAVMGTGKGLENAERRKRKVLVNCMKSRGYRIFG</sequence>
<gene>
    <name evidence="1" type="ORF">METZ01_LOCUS303678</name>
</gene>
<protein>
    <recommendedName>
        <fullName evidence="2">Glycine zipper family protein</fullName>
    </recommendedName>
</protein>
<dbReference type="AlphaFoldDB" id="A0A382MPD7"/>
<proteinExistence type="predicted"/>
<accession>A0A382MPD7</accession>
<dbReference type="PROSITE" id="PS51257">
    <property type="entry name" value="PROKAR_LIPOPROTEIN"/>
    <property type="match status" value="1"/>
</dbReference>
<evidence type="ECO:0000313" key="1">
    <source>
        <dbReference type="EMBL" id="SVC50824.1"/>
    </source>
</evidence>
<organism evidence="1">
    <name type="scientific">marine metagenome</name>
    <dbReference type="NCBI Taxonomy" id="408172"/>
    <lineage>
        <taxon>unclassified sequences</taxon>
        <taxon>metagenomes</taxon>
        <taxon>ecological metagenomes</taxon>
    </lineage>
</organism>
<name>A0A382MPD7_9ZZZZ</name>
<reference evidence="1" key="1">
    <citation type="submission" date="2018-05" db="EMBL/GenBank/DDBJ databases">
        <authorList>
            <person name="Lanie J.A."/>
            <person name="Ng W.-L."/>
            <person name="Kazmierczak K.M."/>
            <person name="Andrzejewski T.M."/>
            <person name="Davidsen T.M."/>
            <person name="Wayne K.J."/>
            <person name="Tettelin H."/>
            <person name="Glass J.I."/>
            <person name="Rusch D."/>
            <person name="Podicherti R."/>
            <person name="Tsui H.-C.T."/>
            <person name="Winkler M.E."/>
        </authorList>
    </citation>
    <scope>NUCLEOTIDE SEQUENCE</scope>
</reference>